<protein>
    <submittedName>
        <fullName evidence="2">Uncharacterized protein</fullName>
    </submittedName>
</protein>
<dbReference type="EMBL" id="KL363234">
    <property type="protein sequence ID" value="KFD51924.1"/>
    <property type="molecule type" value="Genomic_DNA"/>
</dbReference>
<dbReference type="AlphaFoldDB" id="A0A085M3X8"/>
<evidence type="ECO:0000313" key="3">
    <source>
        <dbReference type="Proteomes" id="UP000030764"/>
    </source>
</evidence>
<proteinExistence type="predicted"/>
<evidence type="ECO:0000256" key="1">
    <source>
        <dbReference type="SAM" id="MobiDB-lite"/>
    </source>
</evidence>
<sequence length="124" mass="13960">MLGKRAVRNPHYSKQGHRPLAGGVPHGRLLSPLDMMLPHAARAEFARFPFATQLRAFEVGDAVLARNFSALGPKWLGATVAGRQEKYATLLITVNAKQQRNRQRRCLKVAHVLKRQRSKQQREG</sequence>
<dbReference type="Proteomes" id="UP000030764">
    <property type="component" value="Unassembled WGS sequence"/>
</dbReference>
<accession>A0A085M3X8</accession>
<name>A0A085M3X8_9BILA</name>
<keyword evidence="3" id="KW-1185">Reference proteome</keyword>
<evidence type="ECO:0000313" key="2">
    <source>
        <dbReference type="EMBL" id="KFD51924.1"/>
    </source>
</evidence>
<organism evidence="2 3">
    <name type="scientific">Trichuris suis</name>
    <name type="common">pig whipworm</name>
    <dbReference type="NCBI Taxonomy" id="68888"/>
    <lineage>
        <taxon>Eukaryota</taxon>
        <taxon>Metazoa</taxon>
        <taxon>Ecdysozoa</taxon>
        <taxon>Nematoda</taxon>
        <taxon>Enoplea</taxon>
        <taxon>Dorylaimia</taxon>
        <taxon>Trichinellida</taxon>
        <taxon>Trichuridae</taxon>
        <taxon>Trichuris</taxon>
    </lineage>
</organism>
<reference evidence="2 3" key="1">
    <citation type="journal article" date="2014" name="Nat. Genet.">
        <title>Genome and transcriptome of the porcine whipworm Trichuris suis.</title>
        <authorList>
            <person name="Jex A.R."/>
            <person name="Nejsum P."/>
            <person name="Schwarz E.M."/>
            <person name="Hu L."/>
            <person name="Young N.D."/>
            <person name="Hall R.S."/>
            <person name="Korhonen P.K."/>
            <person name="Liao S."/>
            <person name="Thamsborg S."/>
            <person name="Xia J."/>
            <person name="Xu P."/>
            <person name="Wang S."/>
            <person name="Scheerlinck J.P."/>
            <person name="Hofmann A."/>
            <person name="Sternberg P.W."/>
            <person name="Wang J."/>
            <person name="Gasser R.B."/>
        </authorList>
    </citation>
    <scope>NUCLEOTIDE SEQUENCE [LARGE SCALE GENOMIC DNA]</scope>
    <source>
        <strain evidence="2">DCEP-RM93M</strain>
    </source>
</reference>
<feature type="region of interest" description="Disordered" evidence="1">
    <location>
        <begin position="1"/>
        <end position="23"/>
    </location>
</feature>
<gene>
    <name evidence="2" type="ORF">M513_07253</name>
</gene>